<protein>
    <submittedName>
        <fullName evidence="1">Uncharacterized protein</fullName>
    </submittedName>
</protein>
<evidence type="ECO:0000313" key="2">
    <source>
        <dbReference type="Proteomes" id="UP000190675"/>
    </source>
</evidence>
<sequence length="44" mass="4805">MPGHRAYFIGSDDRIAGFEPFEAADDQAAIGLAEGIEEPREIEL</sequence>
<organism evidence="1 2">
    <name type="scientific">Bradyrhizobium erythrophlei</name>
    <dbReference type="NCBI Taxonomy" id="1437360"/>
    <lineage>
        <taxon>Bacteria</taxon>
        <taxon>Pseudomonadati</taxon>
        <taxon>Pseudomonadota</taxon>
        <taxon>Alphaproteobacteria</taxon>
        <taxon>Hyphomicrobiales</taxon>
        <taxon>Nitrobacteraceae</taxon>
        <taxon>Bradyrhizobium</taxon>
    </lineage>
</organism>
<gene>
    <name evidence="1" type="ORF">SAMN05444169_8284</name>
</gene>
<proteinExistence type="predicted"/>
<accession>A0A1M5UAZ4</accession>
<dbReference type="RefSeq" id="WP_276328822.1">
    <property type="nucleotide sequence ID" value="NZ_LT670818.1"/>
</dbReference>
<evidence type="ECO:0000313" key="1">
    <source>
        <dbReference type="EMBL" id="SHH60081.1"/>
    </source>
</evidence>
<name>A0A1M5UAZ4_9BRAD</name>
<dbReference type="AlphaFoldDB" id="A0A1M5UAZ4"/>
<reference evidence="1 2" key="1">
    <citation type="submission" date="2016-11" db="EMBL/GenBank/DDBJ databases">
        <authorList>
            <person name="Jaros S."/>
            <person name="Januszkiewicz K."/>
            <person name="Wedrychowicz H."/>
        </authorList>
    </citation>
    <scope>NUCLEOTIDE SEQUENCE [LARGE SCALE GENOMIC DNA]</scope>
    <source>
        <strain evidence="1 2">GAS242</strain>
    </source>
</reference>
<dbReference type="EMBL" id="LT670818">
    <property type="protein sequence ID" value="SHH60081.1"/>
    <property type="molecule type" value="Genomic_DNA"/>
</dbReference>
<dbReference type="Proteomes" id="UP000190675">
    <property type="component" value="Chromosome I"/>
</dbReference>